<sequence>MADHGFSVSGYDRDPNQQNRLLEEGKGKQVQAAASMQAFVETLEIPRRVMMLVPAGKIVDAVIDEIKPFLQAGDILIDGGNSHYTDTDIRIERLKETGIHFTGMGVSGGEDGARLGPSMMPGGNKAGYAELKNILEKIAAQTDDGPCVTFVGNGSAGHYTKMVHNGIEDNRKNIFAGR</sequence>
<protein>
    <recommendedName>
        <fullName evidence="1">6-phosphogluconate dehydrogenase NADP-binding domain-containing protein</fullName>
    </recommendedName>
</protein>
<dbReference type="EMBL" id="NPHW01008378">
    <property type="protein sequence ID" value="OXV05081.1"/>
    <property type="molecule type" value="Genomic_DNA"/>
</dbReference>
<organism evidence="2 3">
    <name type="scientific">Elaphomyces granulatus</name>
    <dbReference type="NCBI Taxonomy" id="519963"/>
    <lineage>
        <taxon>Eukaryota</taxon>
        <taxon>Fungi</taxon>
        <taxon>Dikarya</taxon>
        <taxon>Ascomycota</taxon>
        <taxon>Pezizomycotina</taxon>
        <taxon>Eurotiomycetes</taxon>
        <taxon>Eurotiomycetidae</taxon>
        <taxon>Eurotiales</taxon>
        <taxon>Elaphomycetaceae</taxon>
        <taxon>Elaphomyces</taxon>
    </lineage>
</organism>
<dbReference type="InterPro" id="IPR006183">
    <property type="entry name" value="Pgluconate_DH"/>
</dbReference>
<dbReference type="AlphaFoldDB" id="A0A232LLQ0"/>
<comment type="caution">
    <text evidence="2">The sequence shown here is derived from an EMBL/GenBank/DDBJ whole genome shotgun (WGS) entry which is preliminary data.</text>
</comment>
<dbReference type="PRINTS" id="PR00076">
    <property type="entry name" value="6PGDHDRGNASE"/>
</dbReference>
<proteinExistence type="predicted"/>
<accession>A0A232LLQ0</accession>
<dbReference type="Gene3D" id="3.40.50.720">
    <property type="entry name" value="NAD(P)-binding Rossmann-like Domain"/>
    <property type="match status" value="1"/>
</dbReference>
<evidence type="ECO:0000259" key="1">
    <source>
        <dbReference type="Pfam" id="PF03446"/>
    </source>
</evidence>
<dbReference type="InterPro" id="IPR036291">
    <property type="entry name" value="NAD(P)-bd_dom_sf"/>
</dbReference>
<dbReference type="Pfam" id="PF03446">
    <property type="entry name" value="NAD_binding_2"/>
    <property type="match status" value="1"/>
</dbReference>
<dbReference type="OrthoDB" id="434986at2759"/>
<gene>
    <name evidence="2" type="ORF">Egran_07151</name>
</gene>
<dbReference type="InterPro" id="IPR006115">
    <property type="entry name" value="6PGDH_NADP-bd"/>
</dbReference>
<dbReference type="PANTHER" id="PTHR11811">
    <property type="entry name" value="6-PHOSPHOGLUCONATE DEHYDROGENASE"/>
    <property type="match status" value="1"/>
</dbReference>
<dbReference type="GO" id="GO:0004616">
    <property type="term" value="F:phosphogluconate dehydrogenase (decarboxylating) activity"/>
    <property type="evidence" value="ECO:0007669"/>
    <property type="project" value="InterPro"/>
</dbReference>
<reference evidence="2 3" key="1">
    <citation type="journal article" date="2015" name="Environ. Microbiol.">
        <title>Metagenome sequence of Elaphomyces granulatus from sporocarp tissue reveals Ascomycota ectomycorrhizal fingerprints of genome expansion and a Proteobacteria-rich microbiome.</title>
        <authorList>
            <person name="Quandt C.A."/>
            <person name="Kohler A."/>
            <person name="Hesse C.N."/>
            <person name="Sharpton T.J."/>
            <person name="Martin F."/>
            <person name="Spatafora J.W."/>
        </authorList>
    </citation>
    <scope>NUCLEOTIDE SEQUENCE [LARGE SCALE GENOMIC DNA]</scope>
    <source>
        <strain evidence="2 3">OSC145934</strain>
    </source>
</reference>
<keyword evidence="3" id="KW-1185">Reference proteome</keyword>
<evidence type="ECO:0000313" key="3">
    <source>
        <dbReference type="Proteomes" id="UP000243515"/>
    </source>
</evidence>
<feature type="domain" description="6-phosphogluconate dehydrogenase NADP-binding" evidence="1">
    <location>
        <begin position="1"/>
        <end position="152"/>
    </location>
</feature>
<dbReference type="Proteomes" id="UP000243515">
    <property type="component" value="Unassembled WGS sequence"/>
</dbReference>
<evidence type="ECO:0000313" key="2">
    <source>
        <dbReference type="EMBL" id="OXV05081.1"/>
    </source>
</evidence>
<dbReference type="SUPFAM" id="SSF51735">
    <property type="entry name" value="NAD(P)-binding Rossmann-fold domains"/>
    <property type="match status" value="1"/>
</dbReference>
<dbReference type="GO" id="GO:0050661">
    <property type="term" value="F:NADP binding"/>
    <property type="evidence" value="ECO:0007669"/>
    <property type="project" value="InterPro"/>
</dbReference>
<name>A0A232LLQ0_9EURO</name>